<accession>A0A6L2PDP8</accession>
<feature type="coiled-coil region" evidence="4">
    <location>
        <begin position="856"/>
        <end position="963"/>
    </location>
</feature>
<dbReference type="GO" id="GO:0031122">
    <property type="term" value="P:cytoplasmic microtubule organization"/>
    <property type="evidence" value="ECO:0007669"/>
    <property type="project" value="TreeGrafter"/>
</dbReference>
<dbReference type="InterPro" id="IPR043936">
    <property type="entry name" value="HOOK_N"/>
</dbReference>
<evidence type="ECO:0000256" key="5">
    <source>
        <dbReference type="SAM" id="MobiDB-lite"/>
    </source>
</evidence>
<protein>
    <recommendedName>
        <fullName evidence="6">HOOK N-terminal domain-containing protein</fullName>
    </recommendedName>
</protein>
<dbReference type="Pfam" id="PF19047">
    <property type="entry name" value="HOOK_N"/>
    <property type="match status" value="1"/>
</dbReference>
<organism evidence="7 8">
    <name type="scientific">Coptotermes formosanus</name>
    <name type="common">Formosan subterranean termite</name>
    <dbReference type="NCBI Taxonomy" id="36987"/>
    <lineage>
        <taxon>Eukaryota</taxon>
        <taxon>Metazoa</taxon>
        <taxon>Ecdysozoa</taxon>
        <taxon>Arthropoda</taxon>
        <taxon>Hexapoda</taxon>
        <taxon>Insecta</taxon>
        <taxon>Pterygota</taxon>
        <taxon>Neoptera</taxon>
        <taxon>Polyneoptera</taxon>
        <taxon>Dictyoptera</taxon>
        <taxon>Blattodea</taxon>
        <taxon>Blattoidea</taxon>
        <taxon>Termitoidae</taxon>
        <taxon>Rhinotermitidae</taxon>
        <taxon>Coptotermes</taxon>
    </lineage>
</organism>
<feature type="compositionally biased region" description="Polar residues" evidence="5">
    <location>
        <begin position="1226"/>
        <end position="1242"/>
    </location>
</feature>
<evidence type="ECO:0000256" key="1">
    <source>
        <dbReference type="ARBA" id="ARBA00004496"/>
    </source>
</evidence>
<dbReference type="EMBL" id="BLKM01000078">
    <property type="protein sequence ID" value="GFG28715.1"/>
    <property type="molecule type" value="Genomic_DNA"/>
</dbReference>
<dbReference type="Gene3D" id="6.10.250.3110">
    <property type="match status" value="1"/>
</dbReference>
<dbReference type="GO" id="GO:0005737">
    <property type="term" value="C:cytoplasm"/>
    <property type="evidence" value="ECO:0007669"/>
    <property type="project" value="UniProtKB-SubCell"/>
</dbReference>
<evidence type="ECO:0000256" key="4">
    <source>
        <dbReference type="SAM" id="Coils"/>
    </source>
</evidence>
<dbReference type="InParanoid" id="A0A6L2PDP8"/>
<proteinExistence type="predicted"/>
<dbReference type="CDD" id="cd22223">
    <property type="entry name" value="HkD_HkRP"/>
    <property type="match status" value="1"/>
</dbReference>
<feature type="compositionally biased region" description="Polar residues" evidence="5">
    <location>
        <begin position="1146"/>
        <end position="1155"/>
    </location>
</feature>
<comment type="caution">
    <text evidence="7">The sequence shown here is derived from an EMBL/GenBank/DDBJ whole genome shotgun (WGS) entry which is preliminary data.</text>
</comment>
<dbReference type="GO" id="GO:0030705">
    <property type="term" value="P:cytoskeleton-dependent intracellular transport"/>
    <property type="evidence" value="ECO:0007669"/>
    <property type="project" value="InterPro"/>
</dbReference>
<feature type="region of interest" description="Disordered" evidence="5">
    <location>
        <begin position="1102"/>
        <end position="1155"/>
    </location>
</feature>
<dbReference type="InterPro" id="IPR036872">
    <property type="entry name" value="CH_dom_sf"/>
</dbReference>
<evidence type="ECO:0000259" key="6">
    <source>
        <dbReference type="Pfam" id="PF19047"/>
    </source>
</evidence>
<evidence type="ECO:0000256" key="3">
    <source>
        <dbReference type="ARBA" id="ARBA00023054"/>
    </source>
</evidence>
<evidence type="ECO:0000313" key="7">
    <source>
        <dbReference type="EMBL" id="GFG28715.1"/>
    </source>
</evidence>
<dbReference type="FunCoup" id="A0A6L2PDP8">
    <property type="interactions" value="485"/>
</dbReference>
<keyword evidence="3 4" id="KW-0175">Coiled coil</keyword>
<dbReference type="PANTHER" id="PTHR18947">
    <property type="entry name" value="HOOK PROTEINS"/>
    <property type="match status" value="1"/>
</dbReference>
<keyword evidence="8" id="KW-1185">Reference proteome</keyword>
<dbReference type="GO" id="GO:0051959">
    <property type="term" value="F:dynein light intermediate chain binding"/>
    <property type="evidence" value="ECO:0007669"/>
    <property type="project" value="TreeGrafter"/>
</dbReference>
<dbReference type="PANTHER" id="PTHR18947:SF28">
    <property type="entry name" value="GIRDIN, ISOFORM A"/>
    <property type="match status" value="1"/>
</dbReference>
<dbReference type="OrthoDB" id="10254988at2759"/>
<gene>
    <name evidence="7" type="ORF">Cfor_05996</name>
</gene>
<reference evidence="8" key="1">
    <citation type="submission" date="2020-01" db="EMBL/GenBank/DDBJ databases">
        <title>Draft genome sequence of the Termite Coptotermes fromosanus.</title>
        <authorList>
            <person name="Itakura S."/>
            <person name="Yosikawa Y."/>
            <person name="Umezawa K."/>
        </authorList>
    </citation>
    <scope>NUCLEOTIDE SEQUENCE [LARGE SCALE GENOMIC DNA]</scope>
</reference>
<name>A0A6L2PDP8_COPFO</name>
<dbReference type="SUPFAM" id="SSF116907">
    <property type="entry name" value="Hook domain"/>
    <property type="match status" value="1"/>
</dbReference>
<dbReference type="GO" id="GO:0005813">
    <property type="term" value="C:centrosome"/>
    <property type="evidence" value="ECO:0007669"/>
    <property type="project" value="TreeGrafter"/>
</dbReference>
<feature type="region of interest" description="Disordered" evidence="5">
    <location>
        <begin position="1225"/>
        <end position="1265"/>
    </location>
</feature>
<comment type="subcellular location">
    <subcellularLocation>
        <location evidence="1">Cytoplasm</location>
    </subcellularLocation>
</comment>
<feature type="coiled-coil region" evidence="4">
    <location>
        <begin position="436"/>
        <end position="621"/>
    </location>
</feature>
<evidence type="ECO:0000256" key="2">
    <source>
        <dbReference type="ARBA" id="ARBA00022490"/>
    </source>
</evidence>
<evidence type="ECO:0000313" key="8">
    <source>
        <dbReference type="Proteomes" id="UP000502823"/>
    </source>
</evidence>
<sequence length="1274" mass="145033">MATSAEIEDLMTGPLVTWFSSCLENADRLTEYEDLTDGILIHEILLQIDPEPMHQGVIPSLGNMSVRVRNMDIIIKNIKALYEEELCQVLLVVPDCVKLGREPESKAGVENMQLLLLLLLGCAVQCPNKETFIDRIKQLDVQVQHAIVDCIRQVTDNHNIVLTQDSITETFAPDVMVMHIRRLVRERDEYLQNWTTAVIQERSAGGDSCNEQQRKASTPMLEGESHHLAVELADWKARLRKQRQELEEKSEALVECKEDLEHNKLLVAKLRQEVQELMQDARAAKAYRDELDAVRERAERVDKLELEVQRYREKLSDIEFYKTRIEELREDNRVLLETREMLEEQLQRARKRGDHVLELESEIIKYKQQVNDLTLEREANHEKLQELFEENAQLQLLTKSALNDNTACDIESDNTEDVDGDNSLSEQLSSNAQARALKLELENRRLLSTIDSLKESSFHESSNKILELEREKKKLSLKVEQLQENCQRLSQQNSELEQLFKDALTENRKLQDSIDSLKLNSDKQHQELQADRSQIEELDKTIESMTKEKQRLQCLVESIQRRADDLEKTNEVATQQAETWKVEAQLVPQLRTQCSTSQAKVESLERENQNLHRELAKLRESVEVRLNKAYGFLECGAINVIPPVFVIRLHEVERESQELASRAAVDRETLAALQSELVTQKLNTQQLRSSLEKIGLDLDQLMDPDVALEKIVSSPEVLRAVRELLVTEDLTELCRQCKLAQQVAAEEQSGNEGPGPDLETLKSENESLSHQCDELRQELATLQSSADSVHSNNAKLQVTVATLQSQISSLSTQHTALQLANSQLVAEKDELVKERNVQQSAHQQLLVDQVTLQSLHEQLTTEYENLLREKEGLKATQRDLRNEVKGLKELCTRQEASQALLEQEKEKLKAESRSLGNLRAEHSSLKDDFRNLFTASEKLKQEYRSLQEEYRSLRSENGALKLRQTEMQGELAKSGDHNTLLEVEVSKLNNRCEMLLQMNTGLEDDRRSLMDHVSLLLSQYHELLTHSLEDKEHYHMEEKIFTDKLNNLCRQKEKLEEKIMEHYRKLDSCSTKKKSFGATLVKRVRKAGSDFMNKVPRNRRSWLEDSKRAESQVTLSHGSESGEGGNESDVSLDDLKSPFLPESHNSHGLAQSTLSLGSAGTRRTVYYTGEDNTATGDTAQESYSKDHGVTFDNITAPEVPCTSAPHDSRSFLVYNRISTVIGGVEESSQAVPRGSATPSQGSIAPAANTADESKRSSKTKGKGENSIWYEYGCV</sequence>
<feature type="coiled-coil region" evidence="4">
    <location>
        <begin position="229"/>
        <end position="390"/>
    </location>
</feature>
<keyword evidence="2" id="KW-0963">Cytoplasm</keyword>
<feature type="region of interest" description="Disordered" evidence="5">
    <location>
        <begin position="745"/>
        <end position="767"/>
    </location>
</feature>
<dbReference type="GO" id="GO:0008017">
    <property type="term" value="F:microtubule binding"/>
    <property type="evidence" value="ECO:0007669"/>
    <property type="project" value="TreeGrafter"/>
</dbReference>
<dbReference type="AlphaFoldDB" id="A0A6L2PDP8"/>
<feature type="domain" description="HOOK N-terminal" evidence="6">
    <location>
        <begin position="15"/>
        <end position="151"/>
    </location>
</feature>
<feature type="coiled-coil region" evidence="4">
    <location>
        <begin position="1038"/>
        <end position="1072"/>
    </location>
</feature>
<dbReference type="Proteomes" id="UP000502823">
    <property type="component" value="Unassembled WGS sequence"/>
</dbReference>
<dbReference type="Gene3D" id="1.10.418.10">
    <property type="entry name" value="Calponin-like domain"/>
    <property type="match status" value="1"/>
</dbReference>